<evidence type="ECO:0000256" key="1">
    <source>
        <dbReference type="ARBA" id="ARBA00022729"/>
    </source>
</evidence>
<keyword evidence="2" id="KW-0136">Cellulose degradation</keyword>
<dbReference type="Gene3D" id="2.60.40.680">
    <property type="match status" value="2"/>
</dbReference>
<keyword evidence="8" id="KW-1185">Reference proteome</keyword>
<dbReference type="EMBL" id="LZZM01000099">
    <property type="protein sequence ID" value="OOM79576.1"/>
    <property type="molecule type" value="Genomic_DNA"/>
</dbReference>
<evidence type="ECO:0000256" key="4">
    <source>
        <dbReference type="ARBA" id="ARBA00023326"/>
    </source>
</evidence>
<evidence type="ECO:0000313" key="8">
    <source>
        <dbReference type="Proteomes" id="UP000190890"/>
    </source>
</evidence>
<dbReference type="SUPFAM" id="SSF49384">
    <property type="entry name" value="Carbohydrate-binding domain"/>
    <property type="match status" value="4"/>
</dbReference>
<dbReference type="Gene3D" id="2.60.40.710">
    <property type="entry name" value="Endoglucanase-like"/>
    <property type="match status" value="2"/>
</dbReference>
<proteinExistence type="predicted"/>
<keyword evidence="1 5" id="KW-0732">Signal</keyword>
<sequence>MKRLKICTIMAAVAVASSLYTAPTFAAEATNNINLDLAGVETNVSTNSVKATFKVTNNGDAAISLSDVKIRYYYTADNKKEQEFHCYNADIPTPYRSVTGNVTGKFVTMEKAMEGADTYLEIGFDSNAGTLEAGQTVSVQSNFNKKDWSNFNQANDYSFDNADKTVVLVGGKVIKGVAPSTEVVTPTDPSNPNTPVTNNDAKVEVSVSNGTSANSLTPKFTVTNKSGADLDLTTLKLKYYYTADGDEAQTFNCYYAGTVGGTYQNFTGNVVGEIKKLDTAVNSADSYVQVGFNGGTLAAGQSMEVQASVNKDGWKNYDQSNDYSYNAGNKVTASVNNKVIWGTAPVEGPVIPDSKLSISSVNVDKENLSDVVVSMELNGNVFNGIEGLVEGKDYTVDGSKVTISKDYLGTLPTGTKNLTFKFSQGDAQTLKVNVSDSHQDALITPTSGEYNIKNKADIKIEMTLNGNTLVDIKNNDVVLKQGTDYIVNGSTVTLTQAYLDTLKAGQSVKLTFDFSKGNSQTFTVNVINGVEEGLVLNLPDVSGKAGEVITIPLTITGITADGLNGCNFKIKYDPELFENVTITPGDILVNPNKTLFKVIDKSTGVISVMYADSTGKDAEAIVKDGLFMNINLKIKDTVKNTTSRIEVTKPGTFVDKDSDKYIVNYKIGTITIGGDVVVDVDPALSTALENFEITNPSDVKVGVLLNGKELTQIQNGEKILEKDKDYKFDGTIVTLSKDYLATLPVGSSEFVFKFSNGKEAKLTVNITKAVAPADMSAGIGQIDAKAGDTITLPINLTGVPKAGIANFAYRIKYDPSLVEVVGVEAGSAITNPEVNFLSDVYPDKKIISILFIDNAMSDEETIKTAGGLANIKLKIKDTAPKGIMPIEFNDDDHSFYDIDGNEIKIAFTNGSINVK</sequence>
<dbReference type="PROSITE" id="PS51172">
    <property type="entry name" value="CBM3"/>
    <property type="match status" value="2"/>
</dbReference>
<feature type="domain" description="CBM3" evidence="6">
    <location>
        <begin position="29"/>
        <end position="190"/>
    </location>
</feature>
<evidence type="ECO:0000256" key="3">
    <source>
        <dbReference type="ARBA" id="ARBA00023277"/>
    </source>
</evidence>
<dbReference type="InterPro" id="IPR001956">
    <property type="entry name" value="CBM3"/>
</dbReference>
<dbReference type="STRING" id="29367.CLPUN_15240"/>
<reference evidence="7 8" key="1">
    <citation type="submission" date="2016-05" db="EMBL/GenBank/DDBJ databases">
        <title>Microbial solvent formation.</title>
        <authorList>
            <person name="Poehlein A."/>
            <person name="Montoya Solano J.D."/>
            <person name="Flitsch S."/>
            <person name="Krabben P."/>
            <person name="Duerre P."/>
            <person name="Daniel R."/>
        </authorList>
    </citation>
    <scope>NUCLEOTIDE SEQUENCE [LARGE SCALE GENOMIC DNA]</scope>
    <source>
        <strain evidence="7 8">DSM 2619</strain>
    </source>
</reference>
<protein>
    <submittedName>
        <fullName evidence="7">Cellulosomal-scaffolding protein A</fullName>
    </submittedName>
</protein>
<evidence type="ECO:0000313" key="7">
    <source>
        <dbReference type="EMBL" id="OOM79576.1"/>
    </source>
</evidence>
<feature type="signal peptide" evidence="5">
    <location>
        <begin position="1"/>
        <end position="26"/>
    </location>
</feature>
<dbReference type="CDD" id="cd08548">
    <property type="entry name" value="Type_I_cohesin_like"/>
    <property type="match status" value="2"/>
</dbReference>
<evidence type="ECO:0000256" key="2">
    <source>
        <dbReference type="ARBA" id="ARBA00023001"/>
    </source>
</evidence>
<dbReference type="Pfam" id="PF03442">
    <property type="entry name" value="CBM_X2"/>
    <property type="match status" value="3"/>
</dbReference>
<gene>
    <name evidence="7" type="primary">cipA</name>
    <name evidence="7" type="ORF">CLPUN_15240</name>
</gene>
<dbReference type="Proteomes" id="UP000190890">
    <property type="component" value="Unassembled WGS sequence"/>
</dbReference>
<dbReference type="InterPro" id="IPR036966">
    <property type="entry name" value="CBM3_sf"/>
</dbReference>
<name>A0A1S8TPD0_9CLOT</name>
<dbReference type="SUPFAM" id="SSF81296">
    <property type="entry name" value="E set domains"/>
    <property type="match status" value="3"/>
</dbReference>
<dbReference type="InterPro" id="IPR008965">
    <property type="entry name" value="CBM2/CBM3_carb-bd_dom_sf"/>
</dbReference>
<dbReference type="AlphaFoldDB" id="A0A1S8TPD0"/>
<dbReference type="InterPro" id="IPR005102">
    <property type="entry name" value="Carbo-bd_X2"/>
</dbReference>
<keyword evidence="4" id="KW-0624">Polysaccharide degradation</keyword>
<dbReference type="Gene3D" id="2.60.40.10">
    <property type="entry name" value="Immunoglobulins"/>
    <property type="match status" value="3"/>
</dbReference>
<feature type="domain" description="CBM3" evidence="6">
    <location>
        <begin position="196"/>
        <end position="353"/>
    </location>
</feature>
<dbReference type="Pfam" id="PF00963">
    <property type="entry name" value="Cohesin"/>
    <property type="match status" value="2"/>
</dbReference>
<evidence type="ECO:0000256" key="5">
    <source>
        <dbReference type="SAM" id="SignalP"/>
    </source>
</evidence>
<keyword evidence="3" id="KW-0119">Carbohydrate metabolism</keyword>
<dbReference type="InterPro" id="IPR002102">
    <property type="entry name" value="Cohesin_dom"/>
</dbReference>
<organism evidence="7 8">
    <name type="scientific">Clostridium puniceum</name>
    <dbReference type="NCBI Taxonomy" id="29367"/>
    <lineage>
        <taxon>Bacteria</taxon>
        <taxon>Bacillati</taxon>
        <taxon>Bacillota</taxon>
        <taxon>Clostridia</taxon>
        <taxon>Eubacteriales</taxon>
        <taxon>Clostridiaceae</taxon>
        <taxon>Clostridium</taxon>
    </lineage>
</organism>
<dbReference type="GO" id="GO:0030248">
    <property type="term" value="F:cellulose binding"/>
    <property type="evidence" value="ECO:0007669"/>
    <property type="project" value="InterPro"/>
</dbReference>
<accession>A0A1S8TPD0</accession>
<dbReference type="RefSeq" id="WP_077846709.1">
    <property type="nucleotide sequence ID" value="NZ_LZZM01000099.1"/>
</dbReference>
<feature type="chain" id="PRO_5013181984" evidence="5">
    <location>
        <begin position="27"/>
        <end position="915"/>
    </location>
</feature>
<comment type="caution">
    <text evidence="7">The sequence shown here is derived from an EMBL/GenBank/DDBJ whole genome shotgun (WGS) entry which is preliminary data.</text>
</comment>
<dbReference type="GO" id="GO:0030245">
    <property type="term" value="P:cellulose catabolic process"/>
    <property type="evidence" value="ECO:0007669"/>
    <property type="project" value="UniProtKB-KW"/>
</dbReference>
<dbReference type="OrthoDB" id="2084974at2"/>
<dbReference type="InterPro" id="IPR013783">
    <property type="entry name" value="Ig-like_fold"/>
</dbReference>
<dbReference type="InterPro" id="IPR014756">
    <property type="entry name" value="Ig_E-set"/>
</dbReference>
<evidence type="ECO:0000259" key="6">
    <source>
        <dbReference type="PROSITE" id="PS51172"/>
    </source>
</evidence>
<dbReference type="Pfam" id="PF00942">
    <property type="entry name" value="CBM_3"/>
    <property type="match status" value="2"/>
</dbReference>
<dbReference type="SMART" id="SM01067">
    <property type="entry name" value="CBM_3"/>
    <property type="match status" value="2"/>
</dbReference>